<dbReference type="EC" id="2.7.2.4" evidence="4 11"/>
<keyword evidence="9" id="KW-0067">ATP-binding</keyword>
<dbReference type="GO" id="GO:0004072">
    <property type="term" value="F:aspartate kinase activity"/>
    <property type="evidence" value="ECO:0007669"/>
    <property type="project" value="UniProtKB-EC"/>
</dbReference>
<keyword evidence="15" id="KW-1185">Reference proteome</keyword>
<comment type="function">
    <text evidence="1">Catalyzes the phosphorylation of the beta-carboxyl group of aspartic acid with ATP to yield 4-phospho-L-aspartate, which is involved in the branched biosynthetic pathway leading to the biosynthesis of amino acids lysine, threonine, isoleucine and methionine.</text>
</comment>
<comment type="pathway">
    <text evidence="12">Amino-acid biosynthesis; L-methionine biosynthesis via de novo pathway; L-homoserine from L-aspartate: step 1/3.</text>
</comment>
<proteinExistence type="inferred from homology"/>
<keyword evidence="8 11" id="KW-0418">Kinase</keyword>
<keyword evidence="12" id="KW-0028">Amino-acid biosynthesis</keyword>
<sequence length="426" mass="43695">MSGVSPLVIKFGGTSVGNGEGFVRAARIVSGAAGERPVAVVVSAMSGVTDALIGAAGTSAGTRTTIRGRVRALCRELAGRHLRAARHAVGREFLPEVEGRLLSLLDRLEDGLLGGSLPGEGRRAEIAVYGERLSAEILAGTLCSAGVPAAVSPDPIATGFGPEGAEVLPRETGERCSCHVRPLLDEGLVAVVPGYVGRSPDGAVTTLGRGGSDLSATALGRGLGAGEVWIMTDVDGVLDADPRLVPGAATLPRLSYREAGAFAALGAEVLHPRTMEPAAAAGMEVLVRNTFDPEAPGTRISARECGPGLRALALCRGLSMEPLEALDGRFGEVFCLLGVDVYGTRALVRRPSGSAAAIVGVGSPGDEELVRGLRGLHRVGIRPLWAGNTAAGLTFVVAESRAEEALRELHAALLRRREALAGEAVA</sequence>
<dbReference type="Gene3D" id="3.40.1160.10">
    <property type="entry name" value="Acetylglutamate kinase-like"/>
    <property type="match status" value="1"/>
</dbReference>
<comment type="similarity">
    <text evidence="3 11">Belongs to the aspartokinase family.</text>
</comment>
<dbReference type="InterPro" id="IPR036393">
    <property type="entry name" value="AceGlu_kinase-like_sf"/>
</dbReference>
<feature type="domain" description="Aspartate/glutamate/uridylate kinase" evidence="13">
    <location>
        <begin position="7"/>
        <end position="289"/>
    </location>
</feature>
<evidence type="ECO:0000256" key="2">
    <source>
        <dbReference type="ARBA" id="ARBA00004766"/>
    </source>
</evidence>
<evidence type="ECO:0000256" key="8">
    <source>
        <dbReference type="ARBA" id="ARBA00022777"/>
    </source>
</evidence>
<dbReference type="SUPFAM" id="SSF53633">
    <property type="entry name" value="Carbamate kinase-like"/>
    <property type="match status" value="1"/>
</dbReference>
<dbReference type="GO" id="GO:0009090">
    <property type="term" value="P:homoserine biosynthetic process"/>
    <property type="evidence" value="ECO:0007669"/>
    <property type="project" value="TreeGrafter"/>
</dbReference>
<dbReference type="EMBL" id="AP019791">
    <property type="protein sequence ID" value="BBL78544.1"/>
    <property type="molecule type" value="Genomic_DNA"/>
</dbReference>
<evidence type="ECO:0000256" key="1">
    <source>
        <dbReference type="ARBA" id="ARBA00002843"/>
    </source>
</evidence>
<organism evidence="14 15">
    <name type="scientific">Rubrobacter xylanophilus</name>
    <dbReference type="NCBI Taxonomy" id="49319"/>
    <lineage>
        <taxon>Bacteria</taxon>
        <taxon>Bacillati</taxon>
        <taxon>Actinomycetota</taxon>
        <taxon>Rubrobacteria</taxon>
        <taxon>Rubrobacterales</taxon>
        <taxon>Rubrobacteraceae</taxon>
        <taxon>Rubrobacter</taxon>
    </lineage>
</organism>
<protein>
    <recommendedName>
        <fullName evidence="5 11">Aspartokinase</fullName>
        <ecNumber evidence="4 11">2.7.2.4</ecNumber>
    </recommendedName>
</protein>
<dbReference type="GO" id="GO:0019877">
    <property type="term" value="P:diaminopimelate biosynthetic process"/>
    <property type="evidence" value="ECO:0007669"/>
    <property type="project" value="UniProtKB-KW"/>
</dbReference>
<reference evidence="14" key="1">
    <citation type="journal article" date="2019" name="Microbiol. Resour. Announc.">
        <title>Complete Genome Sequence of Rubrobacter xylanophilus Strain AA3-22, Isolated from Arima Onsen in Japan.</title>
        <authorList>
            <person name="Tomariguchi N."/>
            <person name="Miyazaki K."/>
        </authorList>
    </citation>
    <scope>NUCLEOTIDE SEQUENCE [LARGE SCALE GENOMIC DNA]</scope>
    <source>
        <strain evidence="14">AA3-22</strain>
    </source>
</reference>
<dbReference type="UniPathway" id="UPA00050">
    <property type="reaction ID" value="UER00461"/>
</dbReference>
<dbReference type="RefSeq" id="WP_172620618.1">
    <property type="nucleotide sequence ID" value="NZ_AP019791.1"/>
</dbReference>
<evidence type="ECO:0000256" key="4">
    <source>
        <dbReference type="ARBA" id="ARBA00013059"/>
    </source>
</evidence>
<evidence type="ECO:0000313" key="15">
    <source>
        <dbReference type="Proteomes" id="UP000318065"/>
    </source>
</evidence>
<evidence type="ECO:0000313" key="14">
    <source>
        <dbReference type="EMBL" id="BBL78544.1"/>
    </source>
</evidence>
<dbReference type="Pfam" id="PF00696">
    <property type="entry name" value="AA_kinase"/>
    <property type="match status" value="1"/>
</dbReference>
<comment type="pathway">
    <text evidence="2 12">Amino-acid biosynthesis; L-lysine biosynthesis via DAP pathway; (S)-tetrahydrodipicolinate from L-aspartate: step 1/4.</text>
</comment>
<dbReference type="UniPathway" id="UPA00034">
    <property type="reaction ID" value="UER00015"/>
</dbReference>
<dbReference type="UniPathway" id="UPA00051">
    <property type="reaction ID" value="UER00462"/>
</dbReference>
<dbReference type="GO" id="GO:0005829">
    <property type="term" value="C:cytosol"/>
    <property type="evidence" value="ECO:0007669"/>
    <property type="project" value="TreeGrafter"/>
</dbReference>
<comment type="catalytic activity">
    <reaction evidence="11">
        <text>L-aspartate + ATP = 4-phospho-L-aspartate + ADP</text>
        <dbReference type="Rhea" id="RHEA:23776"/>
        <dbReference type="ChEBI" id="CHEBI:29991"/>
        <dbReference type="ChEBI" id="CHEBI:30616"/>
        <dbReference type="ChEBI" id="CHEBI:57535"/>
        <dbReference type="ChEBI" id="CHEBI:456216"/>
        <dbReference type="EC" id="2.7.2.4"/>
    </reaction>
</comment>
<dbReference type="GO" id="GO:0009088">
    <property type="term" value="P:threonine biosynthetic process"/>
    <property type="evidence" value="ECO:0007669"/>
    <property type="project" value="UniProtKB-UniPathway"/>
</dbReference>
<evidence type="ECO:0000256" key="12">
    <source>
        <dbReference type="RuleBase" id="RU004249"/>
    </source>
</evidence>
<dbReference type="PROSITE" id="PS00324">
    <property type="entry name" value="ASPARTOKINASE"/>
    <property type="match status" value="1"/>
</dbReference>
<gene>
    <name evidence="14" type="ORF">RxyAA322_03980</name>
</gene>
<dbReference type="Proteomes" id="UP000318065">
    <property type="component" value="Chromosome"/>
</dbReference>
<dbReference type="AlphaFoldDB" id="A0A510HF31"/>
<evidence type="ECO:0000256" key="11">
    <source>
        <dbReference type="RuleBase" id="RU003448"/>
    </source>
</evidence>
<dbReference type="GO" id="GO:0005524">
    <property type="term" value="F:ATP binding"/>
    <property type="evidence" value="ECO:0007669"/>
    <property type="project" value="UniProtKB-KW"/>
</dbReference>
<keyword evidence="10" id="KW-0220">Diaminopimelate biosynthesis</keyword>
<dbReference type="InterPro" id="IPR001341">
    <property type="entry name" value="Asp_kinase"/>
</dbReference>
<keyword evidence="7" id="KW-0547">Nucleotide-binding</keyword>
<evidence type="ECO:0000256" key="3">
    <source>
        <dbReference type="ARBA" id="ARBA00010122"/>
    </source>
</evidence>
<name>A0A510HF31_9ACTN</name>
<evidence type="ECO:0000256" key="9">
    <source>
        <dbReference type="ARBA" id="ARBA00022840"/>
    </source>
</evidence>
<dbReference type="GO" id="GO:0009089">
    <property type="term" value="P:lysine biosynthetic process via diaminopimelate"/>
    <property type="evidence" value="ECO:0007669"/>
    <property type="project" value="UniProtKB-UniPathway"/>
</dbReference>
<evidence type="ECO:0000256" key="7">
    <source>
        <dbReference type="ARBA" id="ARBA00022741"/>
    </source>
</evidence>
<dbReference type="NCBIfam" id="TIGR00657">
    <property type="entry name" value="asp_kinases"/>
    <property type="match status" value="1"/>
</dbReference>
<dbReference type="PANTHER" id="PTHR21499:SF59">
    <property type="entry name" value="ASPARTOKINASE"/>
    <property type="match status" value="1"/>
</dbReference>
<evidence type="ECO:0000259" key="13">
    <source>
        <dbReference type="Pfam" id="PF00696"/>
    </source>
</evidence>
<dbReference type="InterPro" id="IPR018042">
    <property type="entry name" value="Aspartate_kinase_CS"/>
</dbReference>
<evidence type="ECO:0000256" key="10">
    <source>
        <dbReference type="ARBA" id="ARBA00022915"/>
    </source>
</evidence>
<dbReference type="PANTHER" id="PTHR21499">
    <property type="entry name" value="ASPARTATE KINASE"/>
    <property type="match status" value="1"/>
</dbReference>
<comment type="pathway">
    <text evidence="12">Amino-acid biosynthesis; L-threonine biosynthesis; L-threonine from L-aspartate: step 1/5.</text>
</comment>
<dbReference type="InterPro" id="IPR001048">
    <property type="entry name" value="Asp/Glu/Uridylate_kinase"/>
</dbReference>
<evidence type="ECO:0000256" key="5">
    <source>
        <dbReference type="ARBA" id="ARBA00016273"/>
    </source>
</evidence>
<keyword evidence="6 11" id="KW-0808">Transferase</keyword>
<accession>A0A510HF31</accession>
<evidence type="ECO:0000256" key="6">
    <source>
        <dbReference type="ARBA" id="ARBA00022679"/>
    </source>
</evidence>